<dbReference type="Proteomes" id="UP000198611">
    <property type="component" value="Unassembled WGS sequence"/>
</dbReference>
<proteinExistence type="predicted"/>
<reference evidence="1 2" key="1">
    <citation type="submission" date="2016-10" db="EMBL/GenBank/DDBJ databases">
        <authorList>
            <person name="de Groot N.N."/>
        </authorList>
    </citation>
    <scope>NUCLEOTIDE SEQUENCE [LARGE SCALE GENOMIC DNA]</scope>
    <source>
        <strain evidence="1 2">HL3</strain>
    </source>
</reference>
<organism evidence="1 2">
    <name type="scientific">Thiohalospira halophila DSM 15071</name>
    <dbReference type="NCBI Taxonomy" id="1123397"/>
    <lineage>
        <taxon>Bacteria</taxon>
        <taxon>Pseudomonadati</taxon>
        <taxon>Pseudomonadota</taxon>
        <taxon>Gammaproteobacteria</taxon>
        <taxon>Thiohalospirales</taxon>
        <taxon>Thiohalospiraceae</taxon>
        <taxon>Thiohalospira</taxon>
    </lineage>
</organism>
<sequence length="143" mass="15787">MKPVVQEEETGCGLACVAMLAGESYQAVRETAVGLGIHASDEALWSDTDYVRRLLAHYGIEAAPGERPFTSWAELPDCALLATKHHYEKGRPFWHWTVFTRAPEGAVALDPAAYLADNRGTDWADIDVAWFIPVNRKNGGPFQ</sequence>
<keyword evidence="2" id="KW-1185">Reference proteome</keyword>
<accession>A0A1I1RPV9</accession>
<dbReference type="EMBL" id="FOMJ01000004">
    <property type="protein sequence ID" value="SFD36361.1"/>
    <property type="molecule type" value="Genomic_DNA"/>
</dbReference>
<gene>
    <name evidence="1" type="ORF">SAMN05660831_01531</name>
</gene>
<dbReference type="AlphaFoldDB" id="A0A1I1RPV9"/>
<dbReference type="RefSeq" id="WP_093428171.1">
    <property type="nucleotide sequence ID" value="NZ_FOMJ01000004.1"/>
</dbReference>
<evidence type="ECO:0008006" key="3">
    <source>
        <dbReference type="Google" id="ProtNLM"/>
    </source>
</evidence>
<name>A0A1I1RPV9_9GAMM</name>
<dbReference type="OrthoDB" id="9789822at2"/>
<protein>
    <recommendedName>
        <fullName evidence="3">Peptidase C39 family protein</fullName>
    </recommendedName>
</protein>
<evidence type="ECO:0000313" key="1">
    <source>
        <dbReference type="EMBL" id="SFD36361.1"/>
    </source>
</evidence>
<evidence type="ECO:0000313" key="2">
    <source>
        <dbReference type="Proteomes" id="UP000198611"/>
    </source>
</evidence>